<feature type="region of interest" description="Disordered" evidence="1">
    <location>
        <begin position="32"/>
        <end position="70"/>
    </location>
</feature>
<evidence type="ECO:0000313" key="3">
    <source>
        <dbReference type="Proteomes" id="UP000824469"/>
    </source>
</evidence>
<organism evidence="2 3">
    <name type="scientific">Taxus chinensis</name>
    <name type="common">Chinese yew</name>
    <name type="synonym">Taxus wallichiana var. chinensis</name>
    <dbReference type="NCBI Taxonomy" id="29808"/>
    <lineage>
        <taxon>Eukaryota</taxon>
        <taxon>Viridiplantae</taxon>
        <taxon>Streptophyta</taxon>
        <taxon>Embryophyta</taxon>
        <taxon>Tracheophyta</taxon>
        <taxon>Spermatophyta</taxon>
        <taxon>Pinopsida</taxon>
        <taxon>Pinidae</taxon>
        <taxon>Conifers II</taxon>
        <taxon>Cupressales</taxon>
        <taxon>Taxaceae</taxon>
        <taxon>Taxus</taxon>
    </lineage>
</organism>
<dbReference type="AlphaFoldDB" id="A0AA38CGP6"/>
<protein>
    <submittedName>
        <fullName evidence="2">Uncharacterized protein</fullName>
    </submittedName>
</protein>
<feature type="compositionally biased region" description="Basic and acidic residues" evidence="1">
    <location>
        <begin position="40"/>
        <end position="59"/>
    </location>
</feature>
<accession>A0AA38CGP6</accession>
<dbReference type="Proteomes" id="UP000824469">
    <property type="component" value="Unassembled WGS sequence"/>
</dbReference>
<feature type="non-terminal residue" evidence="2">
    <location>
        <position position="1"/>
    </location>
</feature>
<dbReference type="EMBL" id="JAHRHJ020000010">
    <property type="protein sequence ID" value="KAH9298423.1"/>
    <property type="molecule type" value="Genomic_DNA"/>
</dbReference>
<comment type="caution">
    <text evidence="2">The sequence shown here is derived from an EMBL/GenBank/DDBJ whole genome shotgun (WGS) entry which is preliminary data.</text>
</comment>
<gene>
    <name evidence="2" type="ORF">KI387_030105</name>
</gene>
<feature type="non-terminal residue" evidence="2">
    <location>
        <position position="70"/>
    </location>
</feature>
<evidence type="ECO:0000256" key="1">
    <source>
        <dbReference type="SAM" id="MobiDB-lite"/>
    </source>
</evidence>
<evidence type="ECO:0000313" key="2">
    <source>
        <dbReference type="EMBL" id="KAH9298423.1"/>
    </source>
</evidence>
<name>A0AA38CGP6_TAXCH</name>
<sequence length="70" mass="8041">LGQPGQKYVWGTNRLICCKMVYCGQFRDFRSGQPGQKYAQDAKRRNGRRQETGKPKSVDVGEFIQDSQDK</sequence>
<keyword evidence="3" id="KW-1185">Reference proteome</keyword>
<reference evidence="2 3" key="1">
    <citation type="journal article" date="2021" name="Nat. Plants">
        <title>The Taxus genome provides insights into paclitaxel biosynthesis.</title>
        <authorList>
            <person name="Xiong X."/>
            <person name="Gou J."/>
            <person name="Liao Q."/>
            <person name="Li Y."/>
            <person name="Zhou Q."/>
            <person name="Bi G."/>
            <person name="Li C."/>
            <person name="Du R."/>
            <person name="Wang X."/>
            <person name="Sun T."/>
            <person name="Guo L."/>
            <person name="Liang H."/>
            <person name="Lu P."/>
            <person name="Wu Y."/>
            <person name="Zhang Z."/>
            <person name="Ro D.K."/>
            <person name="Shang Y."/>
            <person name="Huang S."/>
            <person name="Yan J."/>
        </authorList>
    </citation>
    <scope>NUCLEOTIDE SEQUENCE [LARGE SCALE GENOMIC DNA]</scope>
    <source>
        <strain evidence="2">Ta-2019</strain>
    </source>
</reference>
<proteinExistence type="predicted"/>